<comment type="cofactor">
    <cofactor evidence="1">
        <name>Mg(2+)</name>
        <dbReference type="ChEBI" id="CHEBI:18420"/>
    </cofactor>
</comment>
<reference evidence="5" key="2">
    <citation type="submission" date="2022-06" db="UniProtKB">
        <authorList>
            <consortium name="EnsemblMetazoa"/>
        </authorList>
    </citation>
    <scope>IDENTIFICATION</scope>
    <source>
        <strain evidence="5">DF5081</strain>
    </source>
</reference>
<evidence type="ECO:0000259" key="3">
    <source>
        <dbReference type="Pfam" id="PF05970"/>
    </source>
</evidence>
<accession>A0A8R1EDS5</accession>
<evidence type="ECO:0000256" key="2">
    <source>
        <dbReference type="SAM" id="MobiDB-lite"/>
    </source>
</evidence>
<name>A0A8R1EDS5_CAEJA</name>
<sequence>MPAQLRAAFTATVAFSKIGDTQSLNRGYDQRNQKHWHTATLMNDLSDGEKQWRRLPLPALLSSTTLTITYSAPPGHFYGTLLFPFGGKLTLFVVCNLGGDFHQTLPAIQRGTKTDLINNCIKNSNLWNQYQKFSLLDNMRTINGDANWIKFLLDVGDGAANDYEDRVNLPEGVPDSEDHVDDVFGNLREDILDAAILALKKIDVQNEEINSKTDGTEMINEYLSRDEVEDESTNKYITTEILNYVWTSSLRPHRLRLKVGSFVMLLRNLDVISGMFSDTRFIAKELKRKCILCTFATGCKKGKDTLKRTQFPAKSESTKHRDNRLEELDSTSRKTSFCSRTDMFQEIPH</sequence>
<keyword evidence="1" id="KW-0227">DNA damage</keyword>
<evidence type="ECO:0000313" key="5">
    <source>
        <dbReference type="EnsemblMetazoa" id="CJA34594a.1"/>
    </source>
</evidence>
<dbReference type="PANTHER" id="PTHR10492:SF57">
    <property type="entry name" value="ATP-DEPENDENT DNA HELICASE"/>
    <property type="match status" value="1"/>
</dbReference>
<protein>
    <recommendedName>
        <fullName evidence="1">ATP-dependent DNA helicase</fullName>
        <ecNumber evidence="1">5.6.2.3</ecNumber>
    </recommendedName>
</protein>
<dbReference type="InterPro" id="IPR010285">
    <property type="entry name" value="DNA_helicase_pif1-like_DEAD"/>
</dbReference>
<keyword evidence="6" id="KW-1185">Reference proteome</keyword>
<dbReference type="EC" id="5.6.2.3" evidence="1"/>
<dbReference type="GO" id="GO:0016787">
    <property type="term" value="F:hydrolase activity"/>
    <property type="evidence" value="ECO:0007669"/>
    <property type="project" value="UniProtKB-KW"/>
</dbReference>
<organism evidence="5 6">
    <name type="scientific">Caenorhabditis japonica</name>
    <dbReference type="NCBI Taxonomy" id="281687"/>
    <lineage>
        <taxon>Eukaryota</taxon>
        <taxon>Metazoa</taxon>
        <taxon>Ecdysozoa</taxon>
        <taxon>Nematoda</taxon>
        <taxon>Chromadorea</taxon>
        <taxon>Rhabditida</taxon>
        <taxon>Rhabditina</taxon>
        <taxon>Rhabditomorpha</taxon>
        <taxon>Rhabditoidea</taxon>
        <taxon>Rhabditidae</taxon>
        <taxon>Peloderinae</taxon>
        <taxon>Caenorhabditis</taxon>
    </lineage>
</organism>
<keyword evidence="1" id="KW-0547">Nucleotide-binding</keyword>
<comment type="similarity">
    <text evidence="1">Belongs to the helicase family.</text>
</comment>
<feature type="domain" description="DNA helicase Pif1-like 2B" evidence="4">
    <location>
        <begin position="240"/>
        <end position="281"/>
    </location>
</feature>
<proteinExistence type="inferred from homology"/>
<dbReference type="EnsemblMetazoa" id="CJA34594a.1">
    <property type="protein sequence ID" value="CJA34594a.1"/>
    <property type="gene ID" value="WBGene00210441"/>
</dbReference>
<dbReference type="Pfam" id="PF05970">
    <property type="entry name" value="PIF1"/>
    <property type="match status" value="1"/>
</dbReference>
<evidence type="ECO:0000313" key="6">
    <source>
        <dbReference type="Proteomes" id="UP000005237"/>
    </source>
</evidence>
<reference evidence="6" key="1">
    <citation type="submission" date="2010-08" db="EMBL/GenBank/DDBJ databases">
        <authorList>
            <consortium name="Caenorhabditis japonica Sequencing Consortium"/>
            <person name="Wilson R.K."/>
        </authorList>
    </citation>
    <scope>NUCLEOTIDE SEQUENCE [LARGE SCALE GENOMIC DNA]</scope>
    <source>
        <strain evidence="6">DF5081</strain>
    </source>
</reference>
<dbReference type="GO" id="GO:0043139">
    <property type="term" value="F:5'-3' DNA helicase activity"/>
    <property type="evidence" value="ECO:0007669"/>
    <property type="project" value="UniProtKB-EC"/>
</dbReference>
<dbReference type="Proteomes" id="UP000005237">
    <property type="component" value="Unassembled WGS sequence"/>
</dbReference>
<evidence type="ECO:0000259" key="4">
    <source>
        <dbReference type="Pfam" id="PF21530"/>
    </source>
</evidence>
<dbReference type="Pfam" id="PF21530">
    <property type="entry name" value="Pif1_2B_dom"/>
    <property type="match status" value="1"/>
</dbReference>
<dbReference type="InterPro" id="IPR049163">
    <property type="entry name" value="Pif1-like_2B_dom"/>
</dbReference>
<feature type="region of interest" description="Disordered" evidence="2">
    <location>
        <begin position="310"/>
        <end position="331"/>
    </location>
</feature>
<keyword evidence="1" id="KW-0347">Helicase</keyword>
<dbReference type="GO" id="GO:0006310">
    <property type="term" value="P:DNA recombination"/>
    <property type="evidence" value="ECO:0007669"/>
    <property type="project" value="UniProtKB-KW"/>
</dbReference>
<comment type="catalytic activity">
    <reaction evidence="1">
        <text>ATP + H2O = ADP + phosphate + H(+)</text>
        <dbReference type="Rhea" id="RHEA:13065"/>
        <dbReference type="ChEBI" id="CHEBI:15377"/>
        <dbReference type="ChEBI" id="CHEBI:15378"/>
        <dbReference type="ChEBI" id="CHEBI:30616"/>
        <dbReference type="ChEBI" id="CHEBI:43474"/>
        <dbReference type="ChEBI" id="CHEBI:456216"/>
        <dbReference type="EC" id="5.6.2.3"/>
    </reaction>
</comment>
<keyword evidence="1" id="KW-0067">ATP-binding</keyword>
<evidence type="ECO:0000256" key="1">
    <source>
        <dbReference type="RuleBase" id="RU363044"/>
    </source>
</evidence>
<dbReference type="GO" id="GO:0005524">
    <property type="term" value="F:ATP binding"/>
    <property type="evidence" value="ECO:0007669"/>
    <property type="project" value="UniProtKB-KW"/>
</dbReference>
<dbReference type="AlphaFoldDB" id="A0A8R1EDS5"/>
<feature type="compositionally biased region" description="Basic and acidic residues" evidence="2">
    <location>
        <begin position="316"/>
        <end position="331"/>
    </location>
</feature>
<keyword evidence="1" id="KW-0233">DNA recombination</keyword>
<keyword evidence="1" id="KW-0234">DNA repair</keyword>
<dbReference type="GO" id="GO:0000723">
    <property type="term" value="P:telomere maintenance"/>
    <property type="evidence" value="ECO:0007669"/>
    <property type="project" value="InterPro"/>
</dbReference>
<feature type="domain" description="DNA helicase Pif1-like DEAD-box helicase" evidence="3">
    <location>
        <begin position="84"/>
        <end position="164"/>
    </location>
</feature>
<dbReference type="PANTHER" id="PTHR10492">
    <property type="match status" value="1"/>
</dbReference>
<keyword evidence="1" id="KW-0378">Hydrolase</keyword>
<dbReference type="GO" id="GO:0006281">
    <property type="term" value="P:DNA repair"/>
    <property type="evidence" value="ECO:0007669"/>
    <property type="project" value="UniProtKB-KW"/>
</dbReference>